<sequence>MDEARTEVSSVALSVQGDAARKDVDADGSSDHEGGGGMAATHGFMCEVAGALKEVVSEVRILKS</sequence>
<keyword evidence="3" id="KW-1185">Reference proteome</keyword>
<feature type="region of interest" description="Disordered" evidence="1">
    <location>
        <begin position="1"/>
        <end position="40"/>
    </location>
</feature>
<comment type="caution">
    <text evidence="2">The sequence shown here is derived from an EMBL/GenBank/DDBJ whole genome shotgun (WGS) entry which is preliminary data.</text>
</comment>
<reference evidence="2" key="2">
    <citation type="submission" date="2020-11" db="EMBL/GenBank/DDBJ databases">
        <authorList>
            <person name="McCartney M.A."/>
            <person name="Auch B."/>
            <person name="Kono T."/>
            <person name="Mallez S."/>
            <person name="Becker A."/>
            <person name="Gohl D.M."/>
            <person name="Silverstein K.A.T."/>
            <person name="Koren S."/>
            <person name="Bechman K.B."/>
            <person name="Herman A."/>
            <person name="Abrahante J.E."/>
            <person name="Garbe J."/>
        </authorList>
    </citation>
    <scope>NUCLEOTIDE SEQUENCE</scope>
    <source>
        <strain evidence="2">Duluth1</strain>
        <tissue evidence="2">Whole animal</tissue>
    </source>
</reference>
<organism evidence="2 3">
    <name type="scientific">Dreissena polymorpha</name>
    <name type="common">Zebra mussel</name>
    <name type="synonym">Mytilus polymorpha</name>
    <dbReference type="NCBI Taxonomy" id="45954"/>
    <lineage>
        <taxon>Eukaryota</taxon>
        <taxon>Metazoa</taxon>
        <taxon>Spiralia</taxon>
        <taxon>Lophotrochozoa</taxon>
        <taxon>Mollusca</taxon>
        <taxon>Bivalvia</taxon>
        <taxon>Autobranchia</taxon>
        <taxon>Heteroconchia</taxon>
        <taxon>Euheterodonta</taxon>
        <taxon>Imparidentia</taxon>
        <taxon>Neoheterodontei</taxon>
        <taxon>Myida</taxon>
        <taxon>Dreissenoidea</taxon>
        <taxon>Dreissenidae</taxon>
        <taxon>Dreissena</taxon>
    </lineage>
</organism>
<gene>
    <name evidence="2" type="ORF">DPMN_123876</name>
</gene>
<evidence type="ECO:0000313" key="2">
    <source>
        <dbReference type="EMBL" id="KAH3822105.1"/>
    </source>
</evidence>
<name>A0A9D4GV40_DREPO</name>
<proteinExistence type="predicted"/>
<reference evidence="2" key="1">
    <citation type="journal article" date="2019" name="bioRxiv">
        <title>The Genome of the Zebra Mussel, Dreissena polymorpha: A Resource for Invasive Species Research.</title>
        <authorList>
            <person name="McCartney M.A."/>
            <person name="Auch B."/>
            <person name="Kono T."/>
            <person name="Mallez S."/>
            <person name="Zhang Y."/>
            <person name="Obille A."/>
            <person name="Becker A."/>
            <person name="Abrahante J.E."/>
            <person name="Garbe J."/>
            <person name="Badalamenti J.P."/>
            <person name="Herman A."/>
            <person name="Mangelson H."/>
            <person name="Liachko I."/>
            <person name="Sullivan S."/>
            <person name="Sone E.D."/>
            <person name="Koren S."/>
            <person name="Silverstein K.A.T."/>
            <person name="Beckman K.B."/>
            <person name="Gohl D.M."/>
        </authorList>
    </citation>
    <scope>NUCLEOTIDE SEQUENCE</scope>
    <source>
        <strain evidence="2">Duluth1</strain>
        <tissue evidence="2">Whole animal</tissue>
    </source>
</reference>
<evidence type="ECO:0000256" key="1">
    <source>
        <dbReference type="SAM" id="MobiDB-lite"/>
    </source>
</evidence>
<dbReference type="Proteomes" id="UP000828390">
    <property type="component" value="Unassembled WGS sequence"/>
</dbReference>
<feature type="compositionally biased region" description="Basic and acidic residues" evidence="1">
    <location>
        <begin position="19"/>
        <end position="34"/>
    </location>
</feature>
<evidence type="ECO:0000313" key="3">
    <source>
        <dbReference type="Proteomes" id="UP000828390"/>
    </source>
</evidence>
<dbReference type="AlphaFoldDB" id="A0A9D4GV40"/>
<dbReference type="EMBL" id="JAIWYP010000005">
    <property type="protein sequence ID" value="KAH3822105.1"/>
    <property type="molecule type" value="Genomic_DNA"/>
</dbReference>
<accession>A0A9D4GV40</accession>
<protein>
    <submittedName>
        <fullName evidence="2">Uncharacterized protein</fullName>
    </submittedName>
</protein>